<dbReference type="InterPro" id="IPR002104">
    <property type="entry name" value="Integrase_catalytic"/>
</dbReference>
<gene>
    <name evidence="7" type="ORF">ABNG02_03060</name>
    <name evidence="6" type="ORF">GCM10008994_30380</name>
</gene>
<dbReference type="InterPro" id="IPR013762">
    <property type="entry name" value="Integrase-like_cat_sf"/>
</dbReference>
<dbReference type="CDD" id="cd00397">
    <property type="entry name" value="DNA_BRE_C"/>
    <property type="match status" value="1"/>
</dbReference>
<keyword evidence="4" id="KW-0812">Transmembrane</keyword>
<accession>A0AAV3SWA8</accession>
<feature type="domain" description="Tyr recombinase" evidence="5">
    <location>
        <begin position="118"/>
        <end position="340"/>
    </location>
</feature>
<evidence type="ECO:0000256" key="2">
    <source>
        <dbReference type="ARBA" id="ARBA00023172"/>
    </source>
</evidence>
<dbReference type="Gene3D" id="1.10.443.10">
    <property type="entry name" value="Intergrase catalytic core"/>
    <property type="match status" value="1"/>
</dbReference>
<dbReference type="InterPro" id="IPR010998">
    <property type="entry name" value="Integrase_recombinase_N"/>
</dbReference>
<dbReference type="Proteomes" id="UP001501425">
    <property type="component" value="Unassembled WGS sequence"/>
</dbReference>
<dbReference type="EMBL" id="JBEDNW010000002">
    <property type="protein sequence ID" value="MEZ3166307.1"/>
    <property type="molecule type" value="Genomic_DNA"/>
</dbReference>
<evidence type="ECO:0000313" key="6">
    <source>
        <dbReference type="EMBL" id="GAA0553308.1"/>
    </source>
</evidence>
<dbReference type="PROSITE" id="PS51898">
    <property type="entry name" value="TYR_RECOMBINASE"/>
    <property type="match status" value="1"/>
</dbReference>
<reference evidence="7 9" key="3">
    <citation type="submission" date="2024-06" db="EMBL/GenBank/DDBJ databases">
        <title>Halorubrum miltondacostae sp. nov., a potential PHA producer isolated from an inland solar saltern in Rio Maior, Portugal.</title>
        <authorList>
            <person name="Albuquerque L."/>
            <person name="Viver T."/>
            <person name="Barroso C."/>
            <person name="Claudino R."/>
            <person name="Galvan M."/>
            <person name="Simoes G."/>
            <person name="Lobo Da Cunha A."/>
            <person name="Egas C."/>
        </authorList>
    </citation>
    <scope>NUCLEOTIDE SEQUENCE [LARGE SCALE GENOMIC DNA]</scope>
    <source>
        <strain evidence="7 9">DSM 18646</strain>
    </source>
</reference>
<sequence length="509" mass="56731">MTDEKLDPIDPRTARDDYLKERREDSSFDTLKTIRKGINLFVEWSEHQAIRNMNVVRGRQLSRYKQWCKETTDNNTVSLNGILGVLRRFLVYCVRIEAVAPGTPDKTPMPNVPDDEDVNYEKPTEEEVKAAQEYLENYEYASRRHVEYKIIEELGCRVGAVRAIDIGDLELDGEEPLIRFRHRPAEELGEKGTPLKNKSDGERDINISNSLADLIRDYMKNPRKDVTDRFGRKPLFTTENGRPSTDTIRRDLYKLTRPCTYADHCPHDREIDTCSAYLNENASECPSSHSPHPLRRYSIESQIDRGVSKELLADRVDVSVPVLNKHYDTRSKERKRKHRLKVFEKLFPGYGDQEETLNVDQMPDVLIDEDGMIDPQALLRLQSDGATSGTDPISGDATDNEDVGAAGTEDEPDETPEAPEEKDSDQQSLDDFGGGPTAVFGPGTAAVAGTTALGSQTAGRLHKELEAMSSGESGVTTPSPGRAAKGVAGYALFVTMLAVNFGLLGIVPA</sequence>
<reference evidence="6" key="2">
    <citation type="submission" date="2023-12" db="EMBL/GenBank/DDBJ databases">
        <authorList>
            <person name="Sun Q."/>
            <person name="Inoue M."/>
        </authorList>
    </citation>
    <scope>NUCLEOTIDE SEQUENCE</scope>
    <source>
        <strain evidence="6">JCM 14265</strain>
    </source>
</reference>
<dbReference type="InterPro" id="IPR011010">
    <property type="entry name" value="DNA_brk_join_enz"/>
</dbReference>
<keyword evidence="2" id="KW-0233">DNA recombination</keyword>
<dbReference type="RefSeq" id="WP_343780503.1">
    <property type="nucleotide sequence ID" value="NZ_BAAADQ010000015.1"/>
</dbReference>
<protein>
    <submittedName>
        <fullName evidence="7">Site-specific integrase</fullName>
    </submittedName>
</protein>
<organism evidence="6 8">
    <name type="scientific">Halorubrum ejinorense</name>
    <dbReference type="NCBI Taxonomy" id="425309"/>
    <lineage>
        <taxon>Archaea</taxon>
        <taxon>Methanobacteriati</taxon>
        <taxon>Methanobacteriota</taxon>
        <taxon>Stenosarchaea group</taxon>
        <taxon>Halobacteria</taxon>
        <taxon>Halobacteriales</taxon>
        <taxon>Haloferacaceae</taxon>
        <taxon>Halorubrum</taxon>
    </lineage>
</organism>
<keyword evidence="1" id="KW-0238">DNA-binding</keyword>
<dbReference type="Proteomes" id="UP001567571">
    <property type="component" value="Unassembled WGS sequence"/>
</dbReference>
<evidence type="ECO:0000256" key="4">
    <source>
        <dbReference type="SAM" id="Phobius"/>
    </source>
</evidence>
<feature type="region of interest" description="Disordered" evidence="3">
    <location>
        <begin position="383"/>
        <end position="441"/>
    </location>
</feature>
<dbReference type="AlphaFoldDB" id="A0AAV3SWA8"/>
<keyword evidence="9" id="KW-1185">Reference proteome</keyword>
<evidence type="ECO:0000313" key="9">
    <source>
        <dbReference type="Proteomes" id="UP001567571"/>
    </source>
</evidence>
<dbReference type="EMBL" id="BAAADQ010000015">
    <property type="protein sequence ID" value="GAA0553308.1"/>
    <property type="molecule type" value="Genomic_DNA"/>
</dbReference>
<name>A0AAV3SWA8_9EURY</name>
<feature type="compositionally biased region" description="Acidic residues" evidence="3">
    <location>
        <begin position="398"/>
        <end position="418"/>
    </location>
</feature>
<dbReference type="GO" id="GO:0015074">
    <property type="term" value="P:DNA integration"/>
    <property type="evidence" value="ECO:0007669"/>
    <property type="project" value="InterPro"/>
</dbReference>
<keyword evidence="4" id="KW-0472">Membrane</keyword>
<feature type="transmembrane region" description="Helical" evidence="4">
    <location>
        <begin position="487"/>
        <end position="507"/>
    </location>
</feature>
<evidence type="ECO:0000313" key="7">
    <source>
        <dbReference type="EMBL" id="MEZ3166307.1"/>
    </source>
</evidence>
<comment type="caution">
    <text evidence="6">The sequence shown here is derived from an EMBL/GenBank/DDBJ whole genome shotgun (WGS) entry which is preliminary data.</text>
</comment>
<evidence type="ECO:0000256" key="1">
    <source>
        <dbReference type="ARBA" id="ARBA00023125"/>
    </source>
</evidence>
<dbReference type="SUPFAM" id="SSF56349">
    <property type="entry name" value="DNA breaking-rejoining enzymes"/>
    <property type="match status" value="1"/>
</dbReference>
<evidence type="ECO:0000256" key="3">
    <source>
        <dbReference type="SAM" id="MobiDB-lite"/>
    </source>
</evidence>
<evidence type="ECO:0000259" key="5">
    <source>
        <dbReference type="PROSITE" id="PS51898"/>
    </source>
</evidence>
<evidence type="ECO:0000313" key="8">
    <source>
        <dbReference type="Proteomes" id="UP001501425"/>
    </source>
</evidence>
<dbReference type="GO" id="GO:0003677">
    <property type="term" value="F:DNA binding"/>
    <property type="evidence" value="ECO:0007669"/>
    <property type="project" value="UniProtKB-KW"/>
</dbReference>
<proteinExistence type="predicted"/>
<dbReference type="GO" id="GO:0006310">
    <property type="term" value="P:DNA recombination"/>
    <property type="evidence" value="ECO:0007669"/>
    <property type="project" value="UniProtKB-KW"/>
</dbReference>
<reference evidence="6" key="1">
    <citation type="journal article" date="2014" name="Int. J. Syst. Evol. Microbiol.">
        <title>Complete genome sequence of Corynebacterium casei LMG S-19264T (=DSM 44701T), isolated from a smear-ripened cheese.</title>
        <authorList>
            <consortium name="US DOE Joint Genome Institute (JGI-PGF)"/>
            <person name="Walter F."/>
            <person name="Albersmeier A."/>
            <person name="Kalinowski J."/>
            <person name="Ruckert C."/>
        </authorList>
    </citation>
    <scope>NUCLEOTIDE SEQUENCE</scope>
    <source>
        <strain evidence="6">JCM 14265</strain>
    </source>
</reference>
<keyword evidence="4" id="KW-1133">Transmembrane helix</keyword>
<dbReference type="Gene3D" id="1.10.150.130">
    <property type="match status" value="1"/>
</dbReference>